<feature type="transmembrane region" description="Helical" evidence="8">
    <location>
        <begin position="294"/>
        <end position="313"/>
    </location>
</feature>
<keyword evidence="6" id="KW-0534">Nitrate assimilation</keyword>
<feature type="domain" description="PAS" evidence="9">
    <location>
        <begin position="382"/>
        <end position="427"/>
    </location>
</feature>
<dbReference type="InterPro" id="IPR011701">
    <property type="entry name" value="MFS"/>
</dbReference>
<organism evidence="11 12">
    <name type="scientific">Paenibacillus terricola</name>
    <dbReference type="NCBI Taxonomy" id="2763503"/>
    <lineage>
        <taxon>Bacteria</taxon>
        <taxon>Bacillati</taxon>
        <taxon>Bacillota</taxon>
        <taxon>Bacilli</taxon>
        <taxon>Bacillales</taxon>
        <taxon>Paenibacillaceae</taxon>
        <taxon>Paenibacillus</taxon>
    </lineage>
</organism>
<feature type="transmembrane region" description="Helical" evidence="8">
    <location>
        <begin position="98"/>
        <end position="117"/>
    </location>
</feature>
<dbReference type="Pfam" id="PF13426">
    <property type="entry name" value="PAS_9"/>
    <property type="match status" value="1"/>
</dbReference>
<feature type="transmembrane region" description="Helical" evidence="8">
    <location>
        <begin position="162"/>
        <end position="179"/>
    </location>
</feature>
<dbReference type="RefSeq" id="WP_191202891.1">
    <property type="nucleotide sequence ID" value="NZ_JACXZA010000002.1"/>
</dbReference>
<evidence type="ECO:0000313" key="11">
    <source>
        <dbReference type="EMBL" id="MBD3918568.1"/>
    </source>
</evidence>
<dbReference type="EMBL" id="JACXZA010000002">
    <property type="protein sequence ID" value="MBD3918568.1"/>
    <property type="molecule type" value="Genomic_DNA"/>
</dbReference>
<dbReference type="CDD" id="cd17341">
    <property type="entry name" value="MFS_NRT2_like"/>
    <property type="match status" value="1"/>
</dbReference>
<feature type="transmembrane region" description="Helical" evidence="8">
    <location>
        <begin position="74"/>
        <end position="92"/>
    </location>
</feature>
<feature type="transmembrane region" description="Helical" evidence="8">
    <location>
        <begin position="204"/>
        <end position="225"/>
    </location>
</feature>
<comment type="subcellular location">
    <subcellularLocation>
        <location evidence="1">Cell membrane</location>
        <topology evidence="1">Multi-pass membrane protein</topology>
    </subcellularLocation>
</comment>
<dbReference type="InterPro" id="IPR020846">
    <property type="entry name" value="MFS_dom"/>
</dbReference>
<dbReference type="InterPro" id="IPR036259">
    <property type="entry name" value="MFS_trans_sf"/>
</dbReference>
<keyword evidence="4 8" id="KW-0812">Transmembrane</keyword>
<evidence type="ECO:0000256" key="8">
    <source>
        <dbReference type="SAM" id="Phobius"/>
    </source>
</evidence>
<dbReference type="CDD" id="cd00130">
    <property type="entry name" value="PAS"/>
    <property type="match status" value="1"/>
</dbReference>
<dbReference type="InterPro" id="IPR044772">
    <property type="entry name" value="NO3_transporter"/>
</dbReference>
<evidence type="ECO:0000259" key="10">
    <source>
        <dbReference type="PROSITE" id="PS50850"/>
    </source>
</evidence>
<dbReference type="PROSITE" id="PS50850">
    <property type="entry name" value="MFS"/>
    <property type="match status" value="1"/>
</dbReference>
<feature type="transmembrane region" description="Helical" evidence="8">
    <location>
        <begin position="129"/>
        <end position="150"/>
    </location>
</feature>
<feature type="transmembrane region" description="Helical" evidence="8">
    <location>
        <begin position="356"/>
        <end position="379"/>
    </location>
</feature>
<keyword evidence="3" id="KW-0813">Transport</keyword>
<dbReference type="InterPro" id="IPR000014">
    <property type="entry name" value="PAS"/>
</dbReference>
<dbReference type="Pfam" id="PF07690">
    <property type="entry name" value="MFS_1"/>
    <property type="match status" value="1"/>
</dbReference>
<dbReference type="PANTHER" id="PTHR23515">
    <property type="entry name" value="HIGH-AFFINITY NITRATE TRANSPORTER 2.3"/>
    <property type="match status" value="1"/>
</dbReference>
<evidence type="ECO:0000256" key="1">
    <source>
        <dbReference type="ARBA" id="ARBA00004651"/>
    </source>
</evidence>
<proteinExistence type="inferred from homology"/>
<evidence type="ECO:0000256" key="2">
    <source>
        <dbReference type="ARBA" id="ARBA00008432"/>
    </source>
</evidence>
<dbReference type="PROSITE" id="PS50112">
    <property type="entry name" value="PAS"/>
    <property type="match status" value="1"/>
</dbReference>
<feature type="domain" description="Major facilitator superfamily (MFS) profile" evidence="10">
    <location>
        <begin position="7"/>
        <end position="382"/>
    </location>
</feature>
<protein>
    <submittedName>
        <fullName evidence="11">MFS transporter</fullName>
    </submittedName>
</protein>
<keyword evidence="5 8" id="KW-1133">Transmembrane helix</keyword>
<evidence type="ECO:0000259" key="9">
    <source>
        <dbReference type="PROSITE" id="PS50112"/>
    </source>
</evidence>
<dbReference type="SUPFAM" id="SSF103473">
    <property type="entry name" value="MFS general substrate transporter"/>
    <property type="match status" value="1"/>
</dbReference>
<evidence type="ECO:0000256" key="5">
    <source>
        <dbReference type="ARBA" id="ARBA00022989"/>
    </source>
</evidence>
<evidence type="ECO:0000256" key="4">
    <source>
        <dbReference type="ARBA" id="ARBA00022692"/>
    </source>
</evidence>
<keyword evidence="12" id="KW-1185">Reference proteome</keyword>
<dbReference type="Gene3D" id="3.30.450.20">
    <property type="entry name" value="PAS domain"/>
    <property type="match status" value="1"/>
</dbReference>
<dbReference type="InterPro" id="IPR035965">
    <property type="entry name" value="PAS-like_dom_sf"/>
</dbReference>
<evidence type="ECO:0000313" key="12">
    <source>
        <dbReference type="Proteomes" id="UP000609346"/>
    </source>
</evidence>
<name>A0ABR8MRE3_9BACL</name>
<evidence type="ECO:0000256" key="3">
    <source>
        <dbReference type="ARBA" id="ARBA00022448"/>
    </source>
</evidence>
<dbReference type="Gene3D" id="1.20.1250.20">
    <property type="entry name" value="MFS general substrate transporter like domains"/>
    <property type="match status" value="2"/>
</dbReference>
<feature type="transmembrane region" description="Helical" evidence="8">
    <location>
        <begin position="325"/>
        <end position="350"/>
    </location>
</feature>
<sequence length="506" mass="55511">MNSIRRRLLPLQTVSLVLGFMVWVILSSLMPFIKEDIKLTSSQLAWVTAVPVLFGSITRVPVGYWTNRFGARKLFMISFVLLLAPVFWISAADSFEKLIIGGIFLGIGGGIFSVGVTSLPKYYPKERHGFVNGIYGIGNLGTAISAFGAPVVADRIGWEQTVLLYSVLLVVMAVLNFVLGDRQEKPVVTPLMEQIRAVSPNAKLWLLCLFYFLTFGSFVAFTVYLPNFLVSHFGLTKVDAGIRTAGFIVLATAMRPIGGWLGDRFNPFKILIVVFAGLTLSGIVLSFAPAMKVYTLGCLIVAFCAGTGNGTIFKLVPMYFSKQAGIANGIISMMGGLGGFFPPLILTILYNATGHYAIGFMALSQIALSCLILVVWLYYQDRLRLSANIIESTIEAILITDTNSIITSINPAFTAVTGYTSEEAVGKKPSMLKSGRQDKSFYDEMWRSLREHGSWQGEIWNRRKNGDIYLEWLSITAIKNDAGEVKCYAGMFSDISNVRGAGKRTG</sequence>
<gene>
    <name evidence="11" type="ORF">H8B09_07380</name>
</gene>
<comment type="caution">
    <text evidence="11">The sequence shown here is derived from an EMBL/GenBank/DDBJ whole genome shotgun (WGS) entry which is preliminary data.</text>
</comment>
<dbReference type="InterPro" id="IPR001610">
    <property type="entry name" value="PAC"/>
</dbReference>
<reference evidence="11 12" key="1">
    <citation type="submission" date="2020-09" db="EMBL/GenBank/DDBJ databases">
        <title>Paenibacillus sp. strain PR3 16S rRNA gene Genome sequencing and assembly.</title>
        <authorList>
            <person name="Kim J."/>
        </authorList>
    </citation>
    <scope>NUCLEOTIDE SEQUENCE [LARGE SCALE GENOMIC DNA]</scope>
    <source>
        <strain evidence="11 12">PR3</strain>
    </source>
</reference>
<accession>A0ABR8MRE3</accession>
<feature type="transmembrane region" description="Helical" evidence="8">
    <location>
        <begin position="44"/>
        <end position="62"/>
    </location>
</feature>
<evidence type="ECO:0000256" key="6">
    <source>
        <dbReference type="ARBA" id="ARBA00023063"/>
    </source>
</evidence>
<dbReference type="SMART" id="SM00091">
    <property type="entry name" value="PAS"/>
    <property type="match status" value="1"/>
</dbReference>
<dbReference type="NCBIfam" id="TIGR00229">
    <property type="entry name" value="sensory_box"/>
    <property type="match status" value="1"/>
</dbReference>
<feature type="transmembrane region" description="Helical" evidence="8">
    <location>
        <begin position="240"/>
        <end position="258"/>
    </location>
</feature>
<comment type="similarity">
    <text evidence="2">Belongs to the major facilitator superfamily. Nitrate/nitrite porter (TC 2.A.1.8) family.</text>
</comment>
<keyword evidence="7 8" id="KW-0472">Membrane</keyword>
<dbReference type="SMART" id="SM00086">
    <property type="entry name" value="PAC"/>
    <property type="match status" value="1"/>
</dbReference>
<dbReference type="SUPFAM" id="SSF55785">
    <property type="entry name" value="PYP-like sensor domain (PAS domain)"/>
    <property type="match status" value="1"/>
</dbReference>
<feature type="transmembrane region" description="Helical" evidence="8">
    <location>
        <begin position="270"/>
        <end position="288"/>
    </location>
</feature>
<dbReference type="Proteomes" id="UP000609346">
    <property type="component" value="Unassembled WGS sequence"/>
</dbReference>
<feature type="transmembrane region" description="Helical" evidence="8">
    <location>
        <begin position="12"/>
        <end position="32"/>
    </location>
</feature>
<evidence type="ECO:0000256" key="7">
    <source>
        <dbReference type="ARBA" id="ARBA00023136"/>
    </source>
</evidence>